<dbReference type="EMBL" id="BQKY01000006">
    <property type="protein sequence ID" value="GJN90371.1"/>
    <property type="molecule type" value="Genomic_DNA"/>
</dbReference>
<feature type="compositionally biased region" description="Pro residues" evidence="1">
    <location>
        <begin position="478"/>
        <end position="492"/>
    </location>
</feature>
<feature type="region of interest" description="Disordered" evidence="1">
    <location>
        <begin position="187"/>
        <end position="414"/>
    </location>
</feature>
<dbReference type="AlphaFoldDB" id="A0AAV5GLH9"/>
<evidence type="ECO:0000313" key="3">
    <source>
        <dbReference type="EMBL" id="GJN90371.1"/>
    </source>
</evidence>
<evidence type="ECO:0000256" key="1">
    <source>
        <dbReference type="SAM" id="MobiDB-lite"/>
    </source>
</evidence>
<feature type="compositionally biased region" description="Acidic residues" evidence="1">
    <location>
        <begin position="222"/>
        <end position="235"/>
    </location>
</feature>
<feature type="compositionally biased region" description="Acidic residues" evidence="1">
    <location>
        <begin position="755"/>
        <end position="764"/>
    </location>
</feature>
<dbReference type="Gene3D" id="4.10.240.10">
    <property type="entry name" value="Zn(2)-C6 fungal-type DNA-binding domain"/>
    <property type="match status" value="1"/>
</dbReference>
<dbReference type="CDD" id="cd00067">
    <property type="entry name" value="GAL4"/>
    <property type="match status" value="1"/>
</dbReference>
<dbReference type="InterPro" id="IPR036864">
    <property type="entry name" value="Zn2-C6_fun-type_DNA-bd_sf"/>
</dbReference>
<organism evidence="3 4">
    <name type="scientific">Rhodotorula paludigena</name>
    <dbReference type="NCBI Taxonomy" id="86838"/>
    <lineage>
        <taxon>Eukaryota</taxon>
        <taxon>Fungi</taxon>
        <taxon>Dikarya</taxon>
        <taxon>Basidiomycota</taxon>
        <taxon>Pucciniomycotina</taxon>
        <taxon>Microbotryomycetes</taxon>
        <taxon>Sporidiobolales</taxon>
        <taxon>Sporidiobolaceae</taxon>
        <taxon>Rhodotorula</taxon>
    </lineage>
</organism>
<dbReference type="Pfam" id="PF00172">
    <property type="entry name" value="Zn_clus"/>
    <property type="match status" value="1"/>
</dbReference>
<sequence length="827" mass="88061">MPTHAHGAPRSHSAHPSSSHSWSESPSPTKKRRVDSVPLAHAGPSSARERPHKPQSYHGSSSAASNRSPRSYTAEPVDPQLQSRLHSSTIRLRDAWDDILRRHSTPHAGPPAASSPFSRSASAAPAFPTPRRHREAGRTRAIPVDEDDIIDLGTMEIVEDRGVLRRTRAGAFSLGGYSHMLDDIIVGPDTGVGEGEAGEWSEDEEEVEDEPSERDDGRAGDLDDESDDELGDMEELPSLPSLLYREERRRVEEQRDQLRDFWEQEARTRGSHSAGVGRDEEDVFATGLSPASAHGSRTVAKPPTIEEVTEDEDDVDELDFFAEAGDSSPSLRRSTSSPLDVDVVTPTRERRSPSRSAPSTTAAIRHGMKNVALATPPTSRSTPSPSTSKASRLSALPSKVPSTKLTPMKLDSSPLKPNLAHGAACLVCRKRKRRCDGTQPACGPCKSLEIPCAYALQKRSHSVSPAKRSTPASRAISAPPPPKSAPPAPRPKLVPKSPASFAVRKASRPSVAHTPSSRPPLSSSPLREVITVASPSPSPSPSPAPSPSPSPSPAPQSRQRAISPELGLSTTAREQHVSVAGPSRLEHAQPYQHPTPTPTPPPFAPKHMSTVTSPGPRRHSFELVLDIKPHLPRKNLPTSGGAARAAAPSDAKGKSRAREVDERDELRKESEAELDVRPTGLSTPPLSKRAQPAQPPRTARGRSSSASSSSSAPDIATKSSPRSACPSPAAARKRTRSAPRPSQILPRAATAAADDSPDELEVDDPLLLSSPIKTSRRAATATPAPAAVLASGGSGQGRRARGRSSGAWMRAGEGSDEDESDDEFGGW</sequence>
<keyword evidence="4" id="KW-1185">Reference proteome</keyword>
<feature type="compositionally biased region" description="Low complexity" evidence="1">
    <location>
        <begin position="326"/>
        <end position="340"/>
    </location>
</feature>
<comment type="caution">
    <text evidence="3">The sequence shown here is derived from an EMBL/GenBank/DDBJ whole genome shotgun (WGS) entry which is preliminary data.</text>
</comment>
<feature type="compositionally biased region" description="Pro residues" evidence="1">
    <location>
        <begin position="536"/>
        <end position="554"/>
    </location>
</feature>
<accession>A0AAV5GLH9</accession>
<dbReference type="GO" id="GO:0008270">
    <property type="term" value="F:zinc ion binding"/>
    <property type="evidence" value="ECO:0007669"/>
    <property type="project" value="InterPro"/>
</dbReference>
<feature type="region of interest" description="Disordered" evidence="1">
    <location>
        <begin position="462"/>
        <end position="827"/>
    </location>
</feature>
<feature type="compositionally biased region" description="Acidic residues" evidence="1">
    <location>
        <begin position="814"/>
        <end position="827"/>
    </location>
</feature>
<dbReference type="InterPro" id="IPR001138">
    <property type="entry name" value="Zn2Cys6_DnaBD"/>
</dbReference>
<dbReference type="GO" id="GO:0000981">
    <property type="term" value="F:DNA-binding transcription factor activity, RNA polymerase II-specific"/>
    <property type="evidence" value="ECO:0007669"/>
    <property type="project" value="InterPro"/>
</dbReference>
<feature type="compositionally biased region" description="Basic and acidic residues" evidence="1">
    <location>
        <begin position="651"/>
        <end position="676"/>
    </location>
</feature>
<feature type="compositionally biased region" description="Low complexity" evidence="1">
    <location>
        <begin position="106"/>
        <end position="126"/>
    </location>
</feature>
<feature type="compositionally biased region" description="Pro residues" evidence="1">
    <location>
        <begin position="593"/>
        <end position="604"/>
    </location>
</feature>
<feature type="compositionally biased region" description="Low complexity" evidence="1">
    <location>
        <begin position="515"/>
        <end position="527"/>
    </location>
</feature>
<name>A0AAV5GLH9_9BASI</name>
<protein>
    <recommendedName>
        <fullName evidence="2">Zn(2)-C6 fungal-type domain-containing protein</fullName>
    </recommendedName>
</protein>
<feature type="compositionally biased region" description="Acidic residues" evidence="1">
    <location>
        <begin position="196"/>
        <end position="213"/>
    </location>
</feature>
<feature type="compositionally biased region" description="Low complexity" evidence="1">
    <location>
        <begin position="60"/>
        <end position="71"/>
    </location>
</feature>
<evidence type="ECO:0000313" key="4">
    <source>
        <dbReference type="Proteomes" id="UP001342314"/>
    </source>
</evidence>
<feature type="compositionally biased region" description="Low complexity" evidence="1">
    <location>
        <begin position="375"/>
        <end position="388"/>
    </location>
</feature>
<feature type="compositionally biased region" description="Low complexity" evidence="1">
    <location>
        <begin position="803"/>
        <end position="812"/>
    </location>
</feature>
<dbReference type="Proteomes" id="UP001342314">
    <property type="component" value="Unassembled WGS sequence"/>
</dbReference>
<gene>
    <name evidence="3" type="ORF">Rhopal_003382-T1</name>
</gene>
<dbReference type="PROSITE" id="PS00463">
    <property type="entry name" value="ZN2_CY6_FUNGAL_1"/>
    <property type="match status" value="1"/>
</dbReference>
<feature type="compositionally biased region" description="Polar residues" evidence="1">
    <location>
        <begin position="80"/>
        <end position="89"/>
    </location>
</feature>
<feature type="compositionally biased region" description="Low complexity" evidence="1">
    <location>
        <begin position="703"/>
        <end position="730"/>
    </location>
</feature>
<evidence type="ECO:0000259" key="2">
    <source>
        <dbReference type="PROSITE" id="PS50048"/>
    </source>
</evidence>
<feature type="region of interest" description="Disordered" evidence="1">
    <location>
        <begin position="101"/>
        <end position="141"/>
    </location>
</feature>
<feature type="compositionally biased region" description="Low complexity" evidence="1">
    <location>
        <begin position="354"/>
        <end position="363"/>
    </location>
</feature>
<feature type="compositionally biased region" description="Low complexity" evidence="1">
    <location>
        <begin position="765"/>
        <end position="791"/>
    </location>
</feature>
<feature type="compositionally biased region" description="Basic and acidic residues" evidence="1">
    <location>
        <begin position="244"/>
        <end position="268"/>
    </location>
</feature>
<reference evidence="3 4" key="1">
    <citation type="submission" date="2021-12" db="EMBL/GenBank/DDBJ databases">
        <title>High titer production of polyol ester of fatty acids by Rhodotorula paludigena BS15 towards product separation-free biomass refinery.</title>
        <authorList>
            <person name="Mano J."/>
            <person name="Ono H."/>
            <person name="Tanaka T."/>
            <person name="Naito K."/>
            <person name="Sushida H."/>
            <person name="Ike M."/>
            <person name="Tokuyasu K."/>
            <person name="Kitaoka M."/>
        </authorList>
    </citation>
    <scope>NUCLEOTIDE SEQUENCE [LARGE SCALE GENOMIC DNA]</scope>
    <source>
        <strain evidence="3 4">BS15</strain>
    </source>
</reference>
<feature type="domain" description="Zn(2)-C6 fungal-type" evidence="2">
    <location>
        <begin position="424"/>
        <end position="454"/>
    </location>
</feature>
<feature type="compositionally biased region" description="Basic and acidic residues" evidence="1">
    <location>
        <begin position="619"/>
        <end position="629"/>
    </location>
</feature>
<dbReference type="PROSITE" id="PS50048">
    <property type="entry name" value="ZN2_CY6_FUNGAL_2"/>
    <property type="match status" value="1"/>
</dbReference>
<feature type="region of interest" description="Disordered" evidence="1">
    <location>
        <begin position="1"/>
        <end position="89"/>
    </location>
</feature>
<feature type="compositionally biased region" description="Acidic residues" evidence="1">
    <location>
        <begin position="307"/>
        <end position="320"/>
    </location>
</feature>
<dbReference type="SUPFAM" id="SSF57701">
    <property type="entry name" value="Zn2/Cys6 DNA-binding domain"/>
    <property type="match status" value="1"/>
</dbReference>
<proteinExistence type="predicted"/>
<dbReference type="SMART" id="SM00066">
    <property type="entry name" value="GAL4"/>
    <property type="match status" value="1"/>
</dbReference>
<feature type="compositionally biased region" description="Low complexity" evidence="1">
    <location>
        <begin position="14"/>
        <end position="28"/>
    </location>
</feature>